<evidence type="ECO:0000313" key="2">
    <source>
        <dbReference type="Proteomes" id="UP001060085"/>
    </source>
</evidence>
<reference evidence="2" key="1">
    <citation type="journal article" date="2023" name="Nat. Plants">
        <title>Single-cell RNA sequencing provides a high-resolution roadmap for understanding the multicellular compartmentation of specialized metabolism.</title>
        <authorList>
            <person name="Sun S."/>
            <person name="Shen X."/>
            <person name="Li Y."/>
            <person name="Li Y."/>
            <person name="Wang S."/>
            <person name="Li R."/>
            <person name="Zhang H."/>
            <person name="Shen G."/>
            <person name="Guo B."/>
            <person name="Wei J."/>
            <person name="Xu J."/>
            <person name="St-Pierre B."/>
            <person name="Chen S."/>
            <person name="Sun C."/>
        </authorList>
    </citation>
    <scope>NUCLEOTIDE SEQUENCE [LARGE SCALE GENOMIC DNA]</scope>
</reference>
<dbReference type="EMBL" id="CM044701">
    <property type="protein sequence ID" value="KAI5682435.1"/>
    <property type="molecule type" value="Genomic_DNA"/>
</dbReference>
<comment type="caution">
    <text evidence="1">The sequence shown here is derived from an EMBL/GenBank/DDBJ whole genome shotgun (WGS) entry which is preliminary data.</text>
</comment>
<evidence type="ECO:0000313" key="1">
    <source>
        <dbReference type="EMBL" id="KAI5682435.1"/>
    </source>
</evidence>
<protein>
    <submittedName>
        <fullName evidence="1">Uncharacterized protein</fullName>
    </submittedName>
</protein>
<sequence>MGRFKNADHKVVVNLSCSRLSFAIFQNWAPDAIGYPLQIRDGEKTITFAKMYRKKVSKDLELARLKKLAKEKELKDAEKAKLEAKPIEEIFAQEFRVVSMFLV</sequence>
<gene>
    <name evidence="1" type="ORF">M9H77_03663</name>
</gene>
<keyword evidence="2" id="KW-1185">Reference proteome</keyword>
<name>A0ACC0CC16_CATRO</name>
<proteinExistence type="predicted"/>
<accession>A0ACC0CC16</accession>
<dbReference type="Proteomes" id="UP001060085">
    <property type="component" value="Linkage Group LG01"/>
</dbReference>
<organism evidence="1 2">
    <name type="scientific">Catharanthus roseus</name>
    <name type="common">Madagascar periwinkle</name>
    <name type="synonym">Vinca rosea</name>
    <dbReference type="NCBI Taxonomy" id="4058"/>
    <lineage>
        <taxon>Eukaryota</taxon>
        <taxon>Viridiplantae</taxon>
        <taxon>Streptophyta</taxon>
        <taxon>Embryophyta</taxon>
        <taxon>Tracheophyta</taxon>
        <taxon>Spermatophyta</taxon>
        <taxon>Magnoliopsida</taxon>
        <taxon>eudicotyledons</taxon>
        <taxon>Gunneridae</taxon>
        <taxon>Pentapetalae</taxon>
        <taxon>asterids</taxon>
        <taxon>lamiids</taxon>
        <taxon>Gentianales</taxon>
        <taxon>Apocynaceae</taxon>
        <taxon>Rauvolfioideae</taxon>
        <taxon>Vinceae</taxon>
        <taxon>Catharanthinae</taxon>
        <taxon>Catharanthus</taxon>
    </lineage>
</organism>